<organism evidence="2 3">
    <name type="scientific">Pleuronectes platessa</name>
    <name type="common">European plaice</name>
    <dbReference type="NCBI Taxonomy" id="8262"/>
    <lineage>
        <taxon>Eukaryota</taxon>
        <taxon>Metazoa</taxon>
        <taxon>Chordata</taxon>
        <taxon>Craniata</taxon>
        <taxon>Vertebrata</taxon>
        <taxon>Euteleostomi</taxon>
        <taxon>Actinopterygii</taxon>
        <taxon>Neopterygii</taxon>
        <taxon>Teleostei</taxon>
        <taxon>Neoteleostei</taxon>
        <taxon>Acanthomorphata</taxon>
        <taxon>Carangaria</taxon>
        <taxon>Pleuronectiformes</taxon>
        <taxon>Pleuronectoidei</taxon>
        <taxon>Pleuronectidae</taxon>
        <taxon>Pleuronectes</taxon>
    </lineage>
</organism>
<comment type="caution">
    <text evidence="2">The sequence shown here is derived from an EMBL/GenBank/DDBJ whole genome shotgun (WGS) entry which is preliminary data.</text>
</comment>
<feature type="region of interest" description="Disordered" evidence="1">
    <location>
        <begin position="32"/>
        <end position="90"/>
    </location>
</feature>
<dbReference type="AlphaFoldDB" id="A0A9N7ZAZ2"/>
<proteinExistence type="predicted"/>
<name>A0A9N7ZAZ2_PLEPL</name>
<gene>
    <name evidence="2" type="ORF">PLEPLA_LOCUS44131</name>
</gene>
<accession>A0A9N7ZAZ2</accession>
<keyword evidence="3" id="KW-1185">Reference proteome</keyword>
<dbReference type="Proteomes" id="UP001153269">
    <property type="component" value="Unassembled WGS sequence"/>
</dbReference>
<evidence type="ECO:0000256" key="1">
    <source>
        <dbReference type="SAM" id="MobiDB-lite"/>
    </source>
</evidence>
<reference evidence="2" key="1">
    <citation type="submission" date="2020-03" db="EMBL/GenBank/DDBJ databases">
        <authorList>
            <person name="Weist P."/>
        </authorList>
    </citation>
    <scope>NUCLEOTIDE SEQUENCE</scope>
</reference>
<dbReference type="EMBL" id="CADEAL010004293">
    <property type="protein sequence ID" value="CAB1456347.1"/>
    <property type="molecule type" value="Genomic_DNA"/>
</dbReference>
<protein>
    <submittedName>
        <fullName evidence="2">Uncharacterized protein</fullName>
    </submittedName>
</protein>
<sequence length="111" mass="12331">MGSDLEKNEPKHLLGASRSAVRTDHVIRWTRRRSEAAQTIKDSRLQTGSSSSERLQDSLIPHPASRLPGRMATPASASSQDVPCRRRGALRPVTPEIQDRCCSHIVIHREA</sequence>
<evidence type="ECO:0000313" key="3">
    <source>
        <dbReference type="Proteomes" id="UP001153269"/>
    </source>
</evidence>
<evidence type="ECO:0000313" key="2">
    <source>
        <dbReference type="EMBL" id="CAB1456347.1"/>
    </source>
</evidence>